<gene>
    <name evidence="2" type="ORF">D2962_10045</name>
</gene>
<accession>A0A3G2R623</accession>
<dbReference type="SUPFAM" id="SSF141530">
    <property type="entry name" value="PTSIIA/GutA-like"/>
    <property type="match status" value="1"/>
</dbReference>
<dbReference type="PANTHER" id="PTHR40398">
    <property type="entry name" value="PTS SYSTEM GLUCITOL/SORBITOL-SPECIFIC EIIA COMPONENT"/>
    <property type="match status" value="1"/>
</dbReference>
<sequence>MKKYEVTVTRIGELVKEFLGQNIIVLFNENAPLELQDISVLHTEGELLDDIKAGDVLRIGNRVYTITAVGEVVNKNVRRMGHTCLKFDGKTSPELPGDIHLKGGDAPFVNLGEKIVIEG</sequence>
<keyword evidence="3" id="KW-1185">Reference proteome</keyword>
<evidence type="ECO:0000313" key="3">
    <source>
        <dbReference type="Proteomes" id="UP000280960"/>
    </source>
</evidence>
<dbReference type="EMBL" id="CP033169">
    <property type="protein sequence ID" value="AYO30910.1"/>
    <property type="molecule type" value="Genomic_DNA"/>
</dbReference>
<dbReference type="PANTHER" id="PTHR40398:SF1">
    <property type="entry name" value="PTS SYSTEM GLUCITOL_SORBITOL-SPECIFIC EIIA COMPONENT"/>
    <property type="match status" value="1"/>
</dbReference>
<organism evidence="2 3">
    <name type="scientific">Biomaibacter acetigenes</name>
    <dbReference type="NCBI Taxonomy" id="2316383"/>
    <lineage>
        <taxon>Bacteria</taxon>
        <taxon>Bacillati</taxon>
        <taxon>Bacillota</taxon>
        <taxon>Clostridia</taxon>
        <taxon>Thermosediminibacterales</taxon>
        <taxon>Tepidanaerobacteraceae</taxon>
        <taxon>Biomaibacter</taxon>
    </lineage>
</organism>
<name>A0A3G2R623_9FIRM</name>
<dbReference type="GO" id="GO:0005737">
    <property type="term" value="C:cytoplasm"/>
    <property type="evidence" value="ECO:0007669"/>
    <property type="project" value="InterPro"/>
</dbReference>
<feature type="modified residue" description="Phosphohistidine; by HPr" evidence="1">
    <location>
        <position position="42"/>
    </location>
</feature>
<dbReference type="Proteomes" id="UP000280960">
    <property type="component" value="Chromosome"/>
</dbReference>
<dbReference type="GO" id="GO:0016301">
    <property type="term" value="F:kinase activity"/>
    <property type="evidence" value="ECO:0007669"/>
    <property type="project" value="TreeGrafter"/>
</dbReference>
<dbReference type="GO" id="GO:0009401">
    <property type="term" value="P:phosphoenolpyruvate-dependent sugar phosphotransferase system"/>
    <property type="evidence" value="ECO:0007669"/>
    <property type="project" value="InterPro"/>
</dbReference>
<dbReference type="PROSITE" id="PS51097">
    <property type="entry name" value="PTS_EIIA_TYPE_5"/>
    <property type="match status" value="1"/>
</dbReference>
<dbReference type="InterPro" id="IPR036665">
    <property type="entry name" value="PTS_IIA_glucitol/sorbitol_sf"/>
</dbReference>
<dbReference type="AlphaFoldDB" id="A0A3G2R623"/>
<dbReference type="InterPro" id="IPR004716">
    <property type="entry name" value="PTS_IIA_glucitol/sorbitol-sp"/>
</dbReference>
<dbReference type="GO" id="GO:0008982">
    <property type="term" value="F:protein-N(PI)-phosphohistidine-sugar phosphotransferase activity"/>
    <property type="evidence" value="ECO:0007669"/>
    <property type="project" value="InterPro"/>
</dbReference>
<dbReference type="KEGG" id="bacg:D2962_10045"/>
<evidence type="ECO:0000256" key="1">
    <source>
        <dbReference type="PROSITE-ProRule" id="PRU00420"/>
    </source>
</evidence>
<dbReference type="RefSeq" id="WP_120767785.1">
    <property type="nucleotide sequence ID" value="NZ_CP033169.1"/>
</dbReference>
<evidence type="ECO:0000313" key="2">
    <source>
        <dbReference type="EMBL" id="AYO30910.1"/>
    </source>
</evidence>
<proteinExistence type="predicted"/>
<reference evidence="2 3" key="1">
    <citation type="submission" date="2018-10" db="EMBL/GenBank/DDBJ databases">
        <authorList>
            <person name="Zhang X."/>
        </authorList>
    </citation>
    <scope>NUCLEOTIDE SEQUENCE [LARGE SCALE GENOMIC DNA]</scope>
    <source>
        <strain evidence="2 3">SK-G1</strain>
    </source>
</reference>
<dbReference type="Gene3D" id="2.40.33.40">
    <property type="entry name" value="Phosphotransferase system, glucitol/sorbitol-specific IIA component"/>
    <property type="match status" value="1"/>
</dbReference>
<protein>
    <submittedName>
        <fullName evidence="2">PTS sorbitol transporter subunit IIA</fullName>
    </submittedName>
</protein>
<dbReference type="Pfam" id="PF03829">
    <property type="entry name" value="PTSIIA_gutA"/>
    <property type="match status" value="1"/>
</dbReference>